<dbReference type="RefSeq" id="WP_259054598.1">
    <property type="nucleotide sequence ID" value="NZ_JANUCT010000005.1"/>
</dbReference>
<dbReference type="PROSITE" id="PS51354">
    <property type="entry name" value="GLUTAREDOXIN_2"/>
    <property type="match status" value="1"/>
</dbReference>
<name>A0AAE3HL65_9GAMM</name>
<gene>
    <name evidence="5" type="ORF">J2T55_001000</name>
</gene>
<evidence type="ECO:0000259" key="4">
    <source>
        <dbReference type="Pfam" id="PF13511"/>
    </source>
</evidence>
<evidence type="ECO:0000313" key="6">
    <source>
        <dbReference type="Proteomes" id="UP001204445"/>
    </source>
</evidence>
<dbReference type="InterPro" id="IPR051548">
    <property type="entry name" value="Grx-like_ET"/>
</dbReference>
<keyword evidence="6" id="KW-1185">Reference proteome</keyword>
<keyword evidence="2" id="KW-0732">Signal</keyword>
<feature type="domain" description="Glutaredoxin" evidence="3">
    <location>
        <begin position="73"/>
        <end position="132"/>
    </location>
</feature>
<dbReference type="GO" id="GO:0009055">
    <property type="term" value="F:electron transfer activity"/>
    <property type="evidence" value="ECO:0007669"/>
    <property type="project" value="TreeGrafter"/>
</dbReference>
<dbReference type="PANTHER" id="PTHR34386:SF1">
    <property type="entry name" value="GLUTAREDOXIN-LIKE PROTEIN NRDH"/>
    <property type="match status" value="1"/>
</dbReference>
<dbReference type="Pfam" id="PF13511">
    <property type="entry name" value="DUF4124"/>
    <property type="match status" value="1"/>
</dbReference>
<dbReference type="InterPro" id="IPR036249">
    <property type="entry name" value="Thioredoxin-like_sf"/>
</dbReference>
<sequence>MDQTRALLSCLCLLAVTGPAVAATIVQCEDADGNRTFEASCPPGTTQVEKKSYYTGPKDTAPDLETLKAERPVVLYRVPTCEACDAVSNYLDNRGTPYSEKNVSDDAELQEELLSISGELSVPVVTVGEEMVAGYNRPMLSDKLDAAGYPSAEDEGTESASR</sequence>
<protein>
    <submittedName>
        <fullName evidence="5">Glutaredoxin</fullName>
    </submittedName>
</protein>
<feature type="region of interest" description="Disordered" evidence="1">
    <location>
        <begin position="140"/>
        <end position="162"/>
    </location>
</feature>
<dbReference type="EMBL" id="JANUCT010000005">
    <property type="protein sequence ID" value="MCS3902992.1"/>
    <property type="molecule type" value="Genomic_DNA"/>
</dbReference>
<reference evidence="5" key="1">
    <citation type="submission" date="2022-08" db="EMBL/GenBank/DDBJ databases">
        <title>Genomic Encyclopedia of Type Strains, Phase III (KMG-III): the genomes of soil and plant-associated and newly described type strains.</title>
        <authorList>
            <person name="Whitman W."/>
        </authorList>
    </citation>
    <scope>NUCLEOTIDE SEQUENCE</scope>
    <source>
        <strain evidence="5">HMT 1</strain>
    </source>
</reference>
<proteinExistence type="predicted"/>
<evidence type="ECO:0000256" key="2">
    <source>
        <dbReference type="SAM" id="SignalP"/>
    </source>
</evidence>
<evidence type="ECO:0000259" key="3">
    <source>
        <dbReference type="Pfam" id="PF00462"/>
    </source>
</evidence>
<dbReference type="AlphaFoldDB" id="A0AAE3HL65"/>
<feature type="compositionally biased region" description="Acidic residues" evidence="1">
    <location>
        <begin position="152"/>
        <end position="162"/>
    </location>
</feature>
<comment type="caution">
    <text evidence="5">The sequence shown here is derived from an EMBL/GenBank/DDBJ whole genome shotgun (WGS) entry which is preliminary data.</text>
</comment>
<evidence type="ECO:0000313" key="5">
    <source>
        <dbReference type="EMBL" id="MCS3902992.1"/>
    </source>
</evidence>
<dbReference type="InterPro" id="IPR002109">
    <property type="entry name" value="Glutaredoxin"/>
</dbReference>
<feature type="signal peptide" evidence="2">
    <location>
        <begin position="1"/>
        <end position="22"/>
    </location>
</feature>
<feature type="chain" id="PRO_5042153064" evidence="2">
    <location>
        <begin position="23"/>
        <end position="162"/>
    </location>
</feature>
<dbReference type="Proteomes" id="UP001204445">
    <property type="component" value="Unassembled WGS sequence"/>
</dbReference>
<organism evidence="5 6">
    <name type="scientific">Methylohalomonas lacus</name>
    <dbReference type="NCBI Taxonomy" id="398773"/>
    <lineage>
        <taxon>Bacteria</taxon>
        <taxon>Pseudomonadati</taxon>
        <taxon>Pseudomonadota</taxon>
        <taxon>Gammaproteobacteria</taxon>
        <taxon>Methylohalomonadales</taxon>
        <taxon>Methylohalomonadaceae</taxon>
        <taxon>Methylohalomonas</taxon>
    </lineage>
</organism>
<dbReference type="InterPro" id="IPR025392">
    <property type="entry name" value="DUF4124"/>
</dbReference>
<dbReference type="Gene3D" id="3.40.30.10">
    <property type="entry name" value="Glutaredoxin"/>
    <property type="match status" value="1"/>
</dbReference>
<evidence type="ECO:0000256" key="1">
    <source>
        <dbReference type="SAM" id="MobiDB-lite"/>
    </source>
</evidence>
<dbReference type="PANTHER" id="PTHR34386">
    <property type="entry name" value="GLUTAREDOXIN"/>
    <property type="match status" value="1"/>
</dbReference>
<dbReference type="CDD" id="cd02976">
    <property type="entry name" value="NrdH"/>
    <property type="match status" value="1"/>
</dbReference>
<dbReference type="Pfam" id="PF00462">
    <property type="entry name" value="Glutaredoxin"/>
    <property type="match status" value="1"/>
</dbReference>
<accession>A0AAE3HL65</accession>
<dbReference type="GO" id="GO:0045454">
    <property type="term" value="P:cell redox homeostasis"/>
    <property type="evidence" value="ECO:0007669"/>
    <property type="project" value="TreeGrafter"/>
</dbReference>
<dbReference type="SUPFAM" id="SSF52833">
    <property type="entry name" value="Thioredoxin-like"/>
    <property type="match status" value="1"/>
</dbReference>
<feature type="domain" description="DUF4124" evidence="4">
    <location>
        <begin position="12"/>
        <end position="62"/>
    </location>
</feature>